<evidence type="ECO:0000256" key="5">
    <source>
        <dbReference type="ARBA" id="ARBA00023136"/>
    </source>
</evidence>
<keyword evidence="3 8" id="KW-0812">Transmembrane</keyword>
<keyword evidence="11" id="KW-1185">Reference proteome</keyword>
<dbReference type="Pfam" id="PF07690">
    <property type="entry name" value="MFS_1"/>
    <property type="match status" value="1"/>
</dbReference>
<keyword evidence="4 8" id="KW-1133">Transmembrane helix</keyword>
<dbReference type="GO" id="GO:0015137">
    <property type="term" value="F:citrate transmembrane transporter activity"/>
    <property type="evidence" value="ECO:0007669"/>
    <property type="project" value="UniProtKB-ARBA"/>
</dbReference>
<proteinExistence type="predicted"/>
<keyword evidence="2" id="KW-0813">Transport</keyword>
<dbReference type="InterPro" id="IPR036259">
    <property type="entry name" value="MFS_trans_sf"/>
</dbReference>
<feature type="transmembrane region" description="Helical" evidence="8">
    <location>
        <begin position="406"/>
        <end position="432"/>
    </location>
</feature>
<evidence type="ECO:0000259" key="9">
    <source>
        <dbReference type="PROSITE" id="PS50850"/>
    </source>
</evidence>
<feature type="region of interest" description="Disordered" evidence="7">
    <location>
        <begin position="1"/>
        <end position="38"/>
    </location>
</feature>
<dbReference type="Proteomes" id="UP000319160">
    <property type="component" value="Unassembled WGS sequence"/>
</dbReference>
<feature type="transmembrane region" description="Helical" evidence="8">
    <location>
        <begin position="84"/>
        <end position="102"/>
    </location>
</feature>
<evidence type="ECO:0000256" key="7">
    <source>
        <dbReference type="SAM" id="MobiDB-lite"/>
    </source>
</evidence>
<dbReference type="FunFam" id="1.20.1720.10:FF:000009">
    <property type="entry name" value="MFS multidrug transporter"/>
    <property type="match status" value="1"/>
</dbReference>
<name>A0A553I7E7_9PEZI</name>
<accession>A0A553I7E7</accession>
<feature type="transmembrane region" description="Helical" evidence="8">
    <location>
        <begin position="202"/>
        <end position="222"/>
    </location>
</feature>
<dbReference type="FunFam" id="1.20.1250.20:FF:000172">
    <property type="entry name" value="MFS multidrug resistance transporter"/>
    <property type="match status" value="1"/>
</dbReference>
<feature type="transmembrane region" description="Helical" evidence="8">
    <location>
        <begin position="317"/>
        <end position="338"/>
    </location>
</feature>
<protein>
    <recommendedName>
        <fullName evidence="9">Major facilitator superfamily (MFS) profile domain-containing protein</fullName>
    </recommendedName>
</protein>
<feature type="compositionally biased region" description="Polar residues" evidence="7">
    <location>
        <begin position="29"/>
        <end position="38"/>
    </location>
</feature>
<dbReference type="InterPro" id="IPR011701">
    <property type="entry name" value="MFS"/>
</dbReference>
<feature type="transmembrane region" description="Helical" evidence="8">
    <location>
        <begin position="467"/>
        <end position="489"/>
    </location>
</feature>
<dbReference type="AlphaFoldDB" id="A0A553I7E7"/>
<feature type="transmembrane region" description="Helical" evidence="8">
    <location>
        <begin position="114"/>
        <end position="141"/>
    </location>
</feature>
<dbReference type="PANTHER" id="PTHR23502:SF51">
    <property type="entry name" value="QUINIDINE RESISTANCE PROTEIN 1-RELATED"/>
    <property type="match status" value="1"/>
</dbReference>
<dbReference type="PANTHER" id="PTHR23502">
    <property type="entry name" value="MAJOR FACILITATOR SUPERFAMILY"/>
    <property type="match status" value="1"/>
</dbReference>
<dbReference type="EMBL" id="VFLP01000012">
    <property type="protein sequence ID" value="TRX96121.1"/>
    <property type="molecule type" value="Genomic_DNA"/>
</dbReference>
<comment type="subcellular location">
    <subcellularLocation>
        <location evidence="1">Membrane</location>
        <topology evidence="1">Multi-pass membrane protein</topology>
    </subcellularLocation>
</comment>
<dbReference type="OrthoDB" id="440553at2759"/>
<feature type="domain" description="Major facilitator superfamily (MFS) profile" evidence="9">
    <location>
        <begin position="48"/>
        <end position="492"/>
    </location>
</feature>
<dbReference type="GO" id="GO:0140115">
    <property type="term" value="P:export across plasma membrane"/>
    <property type="evidence" value="ECO:0007669"/>
    <property type="project" value="UniProtKB-ARBA"/>
</dbReference>
<dbReference type="PROSITE" id="PS50850">
    <property type="entry name" value="MFS"/>
    <property type="match status" value="1"/>
</dbReference>
<evidence type="ECO:0000256" key="3">
    <source>
        <dbReference type="ARBA" id="ARBA00022692"/>
    </source>
</evidence>
<feature type="transmembrane region" description="Helical" evidence="8">
    <location>
        <begin position="284"/>
        <end position="305"/>
    </location>
</feature>
<dbReference type="Gene3D" id="1.20.1250.20">
    <property type="entry name" value="MFS general substrate transporter like domains"/>
    <property type="match status" value="1"/>
</dbReference>
<evidence type="ECO:0000256" key="2">
    <source>
        <dbReference type="ARBA" id="ARBA00022448"/>
    </source>
</evidence>
<dbReference type="GO" id="GO:0005886">
    <property type="term" value="C:plasma membrane"/>
    <property type="evidence" value="ECO:0007669"/>
    <property type="project" value="TreeGrafter"/>
</dbReference>
<dbReference type="InterPro" id="IPR020846">
    <property type="entry name" value="MFS_dom"/>
</dbReference>
<dbReference type="SUPFAM" id="SSF103473">
    <property type="entry name" value="MFS general substrate transporter"/>
    <property type="match status" value="1"/>
</dbReference>
<evidence type="ECO:0000256" key="6">
    <source>
        <dbReference type="ARBA" id="ARBA00023180"/>
    </source>
</evidence>
<dbReference type="PROSITE" id="PS00216">
    <property type="entry name" value="SUGAR_TRANSPORT_1"/>
    <property type="match status" value="1"/>
</dbReference>
<feature type="transmembrane region" description="Helical" evidence="8">
    <location>
        <begin position="48"/>
        <end position="72"/>
    </location>
</feature>
<comment type="caution">
    <text evidence="10">The sequence shown here is derived from an EMBL/GenBank/DDBJ whole genome shotgun (WGS) entry which is preliminary data.</text>
</comment>
<reference evidence="11" key="1">
    <citation type="submission" date="2019-06" db="EMBL/GenBank/DDBJ databases">
        <title>Draft genome sequence of the griseofulvin-producing fungus Xylaria cubensis strain G536.</title>
        <authorList>
            <person name="Mead M.E."/>
            <person name="Raja H.A."/>
            <person name="Steenwyk J.L."/>
            <person name="Knowles S.L."/>
            <person name="Oberlies N.H."/>
            <person name="Rokas A."/>
        </authorList>
    </citation>
    <scope>NUCLEOTIDE SEQUENCE [LARGE SCALE GENOMIC DNA]</scope>
    <source>
        <strain evidence="11">G536</strain>
    </source>
</reference>
<sequence>MSRDHEQNASQQESKATDQKNDSIEDEQTGTNLPTPYSTFSSRQKKGIVAIVAFAGWFSSLSSFIYFPAIPFIATDLGVSVEKINLTVTAYLIASGIFPSLISEAADNLGRRPVLIATLCFYVAANIGLALQSSFGLLFFLRIVQSAGISGSYAVTYGVVGDLFTPAERGGYSGVVSFVLNTPPSVGPIISGLLMSRWSWRAIFWFLSAISPLCLVLVVLLLPETSRQVVGDGALLPRRVNRALLHALTPKQQRKESLLSSPNAKRLYFPNPLKPLALLRRPNTAIIVGSVGVWYTIYSCLQASLSSLFTQIYHVSGLVSGLTYIPFGVACAISALSMGKILDVDYRRTAARYGLNTEKAKNHNLNNFPIEEARLRSLKYSLLVCGLLIAGYGWLLRYQVNIAAPLVFQFFIGLSIQGVFTALSTLLVDIHLDASSTAQAASNLIRAELAAGGLALLDLILRRIGAGWTFVLFAVIGLLSILGFVLAWLNRIYLSG</sequence>
<feature type="transmembrane region" description="Helical" evidence="8">
    <location>
        <begin position="380"/>
        <end position="400"/>
    </location>
</feature>
<keyword evidence="6" id="KW-0325">Glycoprotein</keyword>
<gene>
    <name evidence="10" type="ORF">FHL15_002845</name>
</gene>
<keyword evidence="5 8" id="KW-0472">Membrane</keyword>
<dbReference type="InterPro" id="IPR005829">
    <property type="entry name" value="Sugar_transporter_CS"/>
</dbReference>
<organism evidence="10 11">
    <name type="scientific">Xylaria flabelliformis</name>
    <dbReference type="NCBI Taxonomy" id="2512241"/>
    <lineage>
        <taxon>Eukaryota</taxon>
        <taxon>Fungi</taxon>
        <taxon>Dikarya</taxon>
        <taxon>Ascomycota</taxon>
        <taxon>Pezizomycotina</taxon>
        <taxon>Sordariomycetes</taxon>
        <taxon>Xylariomycetidae</taxon>
        <taxon>Xylariales</taxon>
        <taxon>Xylariaceae</taxon>
        <taxon>Xylaria</taxon>
    </lineage>
</organism>
<dbReference type="STRING" id="2512241.A0A553I7E7"/>
<evidence type="ECO:0000313" key="11">
    <source>
        <dbReference type="Proteomes" id="UP000319160"/>
    </source>
</evidence>
<dbReference type="GO" id="GO:0042908">
    <property type="term" value="P:xenobiotic transport"/>
    <property type="evidence" value="ECO:0007669"/>
    <property type="project" value="UniProtKB-ARBA"/>
</dbReference>
<evidence type="ECO:0000256" key="1">
    <source>
        <dbReference type="ARBA" id="ARBA00004141"/>
    </source>
</evidence>
<evidence type="ECO:0000313" key="10">
    <source>
        <dbReference type="EMBL" id="TRX96121.1"/>
    </source>
</evidence>
<evidence type="ECO:0000256" key="4">
    <source>
        <dbReference type="ARBA" id="ARBA00022989"/>
    </source>
</evidence>
<evidence type="ECO:0000256" key="8">
    <source>
        <dbReference type="SAM" id="Phobius"/>
    </source>
</evidence>